<dbReference type="RefSeq" id="WP_344440666.1">
    <property type="nucleotide sequence ID" value="NZ_BAAALF010000019.1"/>
</dbReference>
<dbReference type="Pfam" id="PF08840">
    <property type="entry name" value="BAAT_C"/>
    <property type="match status" value="1"/>
</dbReference>
<sequence>MIVVEHELAAPWEAVLMEPSTGGGTGVVVLAGSSGRVDRQRARLLAEQGFLALALRWFGGPGQPAGICEIPLETFVAAVDLLRSHGAERVGLFGYSKGAEAALLTAVHDPRVDAVVAISPSSLVWCNVGPGFDGLLRPCRSSWTWRGEPLPFVPMDDSWEPEQVDGPVAVRGSYELSERTFARQLEAAAIPVERAAADVLLVAGGDDAMWPSLRYAEQLAARRRAAGLPVHLVARADAGHRPRFPGEGPAEPSPTFLYGGTARADAQLGKEAWAPLLGLLGPG</sequence>
<dbReference type="Gene3D" id="3.40.50.1820">
    <property type="entry name" value="alpha/beta hydrolase"/>
    <property type="match status" value="1"/>
</dbReference>
<dbReference type="Proteomes" id="UP001500037">
    <property type="component" value="Unassembled WGS sequence"/>
</dbReference>
<name>A0ABN1VY76_9ACTN</name>
<evidence type="ECO:0000259" key="1">
    <source>
        <dbReference type="Pfam" id="PF08840"/>
    </source>
</evidence>
<reference evidence="2 3" key="1">
    <citation type="journal article" date="2019" name="Int. J. Syst. Evol. Microbiol.">
        <title>The Global Catalogue of Microorganisms (GCM) 10K type strain sequencing project: providing services to taxonomists for standard genome sequencing and annotation.</title>
        <authorList>
            <consortium name="The Broad Institute Genomics Platform"/>
            <consortium name="The Broad Institute Genome Sequencing Center for Infectious Disease"/>
            <person name="Wu L."/>
            <person name="Ma J."/>
        </authorList>
    </citation>
    <scope>NUCLEOTIDE SEQUENCE [LARGE SCALE GENOMIC DNA]</scope>
    <source>
        <strain evidence="2 3">JCM 13004</strain>
    </source>
</reference>
<dbReference type="GO" id="GO:0016787">
    <property type="term" value="F:hydrolase activity"/>
    <property type="evidence" value="ECO:0007669"/>
    <property type="project" value="UniProtKB-KW"/>
</dbReference>
<keyword evidence="2" id="KW-0378">Hydrolase</keyword>
<dbReference type="InterPro" id="IPR029058">
    <property type="entry name" value="AB_hydrolase_fold"/>
</dbReference>
<gene>
    <name evidence="2" type="ORF">GCM10009665_17370</name>
</gene>
<dbReference type="InterPro" id="IPR014940">
    <property type="entry name" value="BAAT_C"/>
</dbReference>
<protein>
    <submittedName>
        <fullName evidence="2">Acyl-CoA thioester hydrolase/BAAT C-terminal domain-containing protein</fullName>
    </submittedName>
</protein>
<dbReference type="PANTHER" id="PTHR10824:SF4">
    <property type="entry name" value="ACYL-COENZYME A THIOESTERASE 1-LIKE"/>
    <property type="match status" value="1"/>
</dbReference>
<evidence type="ECO:0000313" key="3">
    <source>
        <dbReference type="Proteomes" id="UP001500037"/>
    </source>
</evidence>
<keyword evidence="3" id="KW-1185">Reference proteome</keyword>
<organism evidence="2 3">
    <name type="scientific">Kitasatospora nipponensis</name>
    <dbReference type="NCBI Taxonomy" id="258049"/>
    <lineage>
        <taxon>Bacteria</taxon>
        <taxon>Bacillati</taxon>
        <taxon>Actinomycetota</taxon>
        <taxon>Actinomycetes</taxon>
        <taxon>Kitasatosporales</taxon>
        <taxon>Streptomycetaceae</taxon>
        <taxon>Kitasatospora</taxon>
    </lineage>
</organism>
<proteinExistence type="predicted"/>
<dbReference type="EMBL" id="BAAALF010000019">
    <property type="protein sequence ID" value="GAA1227372.1"/>
    <property type="molecule type" value="Genomic_DNA"/>
</dbReference>
<accession>A0ABN1VY76</accession>
<comment type="caution">
    <text evidence="2">The sequence shown here is derived from an EMBL/GenBank/DDBJ whole genome shotgun (WGS) entry which is preliminary data.</text>
</comment>
<feature type="domain" description="BAAT/Acyl-CoA thioester hydrolase C-terminal" evidence="1">
    <location>
        <begin position="70"/>
        <end position="276"/>
    </location>
</feature>
<evidence type="ECO:0000313" key="2">
    <source>
        <dbReference type="EMBL" id="GAA1227372.1"/>
    </source>
</evidence>
<dbReference type="PANTHER" id="PTHR10824">
    <property type="entry name" value="ACYL-COENZYME A THIOESTERASE-RELATED"/>
    <property type="match status" value="1"/>
</dbReference>
<dbReference type="SUPFAM" id="SSF53474">
    <property type="entry name" value="alpha/beta-Hydrolases"/>
    <property type="match status" value="1"/>
</dbReference>